<dbReference type="Pfam" id="PF05637">
    <property type="entry name" value="Glyco_transf_34"/>
    <property type="match status" value="2"/>
</dbReference>
<dbReference type="AlphaFoldDB" id="A0A318KAK0"/>
<dbReference type="GO" id="GO:0016020">
    <property type="term" value="C:membrane"/>
    <property type="evidence" value="ECO:0007669"/>
    <property type="project" value="InterPro"/>
</dbReference>
<dbReference type="InterPro" id="IPR029044">
    <property type="entry name" value="Nucleotide-diphossugar_trans"/>
</dbReference>
<dbReference type="InterPro" id="IPR008630">
    <property type="entry name" value="Glyco_trans_34"/>
</dbReference>
<proteinExistence type="predicted"/>
<organism evidence="3 4">
    <name type="scientific">Nocardia tenerifensis</name>
    <dbReference type="NCBI Taxonomy" id="228006"/>
    <lineage>
        <taxon>Bacteria</taxon>
        <taxon>Bacillati</taxon>
        <taxon>Actinomycetota</taxon>
        <taxon>Actinomycetes</taxon>
        <taxon>Mycobacteriales</taxon>
        <taxon>Nocardiaceae</taxon>
        <taxon>Nocardia</taxon>
    </lineage>
</organism>
<dbReference type="PANTHER" id="PTHR31306:SF4">
    <property type="entry name" value="ALPHA-1,2-GALACTOSYLTRANSFERASE"/>
    <property type="match status" value="1"/>
</dbReference>
<keyword evidence="2 3" id="KW-0808">Transferase</keyword>
<dbReference type="Pfam" id="PF13692">
    <property type="entry name" value="Glyco_trans_1_4"/>
    <property type="match status" value="1"/>
</dbReference>
<keyword evidence="4" id="KW-1185">Reference proteome</keyword>
<reference evidence="3 4" key="1">
    <citation type="submission" date="2018-05" db="EMBL/GenBank/DDBJ databases">
        <title>Genomic Encyclopedia of Type Strains, Phase IV (KMG-IV): sequencing the most valuable type-strain genomes for metagenomic binning, comparative biology and taxonomic classification.</title>
        <authorList>
            <person name="Goeker M."/>
        </authorList>
    </citation>
    <scope>NUCLEOTIDE SEQUENCE [LARGE SCALE GENOMIC DNA]</scope>
    <source>
        <strain evidence="3 4">DSM 44704</strain>
    </source>
</reference>
<comment type="caution">
    <text evidence="3">The sequence shown here is derived from an EMBL/GenBank/DDBJ whole genome shotgun (WGS) entry which is preliminary data.</text>
</comment>
<keyword evidence="1" id="KW-0328">Glycosyltransferase</keyword>
<dbReference type="PANTHER" id="PTHR31306">
    <property type="entry name" value="ALPHA-1,6-MANNOSYLTRANSFERASE MNN11-RELATED"/>
    <property type="match status" value="1"/>
</dbReference>
<protein>
    <submittedName>
        <fullName evidence="3">Galactosyl transferase GMA12/MNN10 family protein</fullName>
    </submittedName>
</protein>
<accession>A0A318KAK0</accession>
<dbReference type="SUPFAM" id="SSF53756">
    <property type="entry name" value="UDP-Glycosyltransferase/glycogen phosphorylase"/>
    <property type="match status" value="1"/>
</dbReference>
<dbReference type="GO" id="GO:0016757">
    <property type="term" value="F:glycosyltransferase activity"/>
    <property type="evidence" value="ECO:0007669"/>
    <property type="project" value="UniProtKB-KW"/>
</dbReference>
<sequence length="580" mass="64545">MTLIGDFIDDGYGCTNDYMARGMRRAGVRVSAAHLGADTRGCSPEFRRLILESPARVDGPVLFCGWPDRPEFDCLAGTELFVRTTCDSSRTPPEWTASFNRARALIVPTSHAANALRASGVTVPIYLVPAGVDTDVYTYQHRVLRKGVTTLMIGIMEPHSDNYQEGIAAWQDAFRDDPDARLVIKSWKGWPDSHIATDPRVHVATLTGHTRSTVDWYANADVLLALGNEGFAATMLEAMATGLPVVALNSEAQSDVCALAAEHVLAVEPVTWRPVGDGVVGVPEAAEIAARLRWVARHRADATAMGKAAADWVREHRGIWNCGPDVLAVMEERTCTRRPLRHNASPVLRGTSPVAELADVPVTPLAGLIFQPESPPLWSYRPTGVAALGVVTLWNPEIDSWARQYAEDKRTYCERKGYAFYGYTDVFTKSRSPHWSKIPAVQRHLADHDWLYWIDADAAITNFDFDLYGLCDDDYDLIITHDELGVNTGSFLIRNTDSARRMLRRAWSQDVTDLFYEQTAVARAIALQPDLRVKVLDQRAINSFWNQHRPGHFVIHAAGQPTEVKIPLLEAFRMRTPRHP</sequence>
<gene>
    <name evidence="3" type="ORF">DFR70_1011015</name>
</gene>
<evidence type="ECO:0000313" key="4">
    <source>
        <dbReference type="Proteomes" id="UP000247569"/>
    </source>
</evidence>
<evidence type="ECO:0000256" key="2">
    <source>
        <dbReference type="ARBA" id="ARBA00022679"/>
    </source>
</evidence>
<dbReference type="EMBL" id="QJKF01000001">
    <property type="protein sequence ID" value="PXX71581.1"/>
    <property type="molecule type" value="Genomic_DNA"/>
</dbReference>
<dbReference type="Gene3D" id="3.40.50.2000">
    <property type="entry name" value="Glycogen Phosphorylase B"/>
    <property type="match status" value="1"/>
</dbReference>
<name>A0A318KAK0_9NOCA</name>
<evidence type="ECO:0000256" key="1">
    <source>
        <dbReference type="ARBA" id="ARBA00022676"/>
    </source>
</evidence>
<dbReference type="Proteomes" id="UP000247569">
    <property type="component" value="Unassembled WGS sequence"/>
</dbReference>
<dbReference type="Gene3D" id="3.90.550.10">
    <property type="entry name" value="Spore Coat Polysaccharide Biosynthesis Protein SpsA, Chain A"/>
    <property type="match status" value="1"/>
</dbReference>
<dbReference type="GO" id="GO:0006487">
    <property type="term" value="P:protein N-linked glycosylation"/>
    <property type="evidence" value="ECO:0007669"/>
    <property type="project" value="TreeGrafter"/>
</dbReference>
<evidence type="ECO:0000313" key="3">
    <source>
        <dbReference type="EMBL" id="PXX71581.1"/>
    </source>
</evidence>
<dbReference type="RefSeq" id="WP_040743645.1">
    <property type="nucleotide sequence ID" value="NZ_QJKF01000001.1"/>
</dbReference>